<feature type="domain" description="CzcB-like C-terminal circularly permuted SH3-like" evidence="8">
    <location>
        <begin position="363"/>
        <end position="423"/>
    </location>
</feature>
<evidence type="ECO:0000313" key="10">
    <source>
        <dbReference type="Proteomes" id="UP000542125"/>
    </source>
</evidence>
<feature type="domain" description="CzcB-like barrel-sandwich hybrid" evidence="7">
    <location>
        <begin position="136"/>
        <end position="278"/>
    </location>
</feature>
<dbReference type="Pfam" id="PF25975">
    <property type="entry name" value="CzcB_C"/>
    <property type="match status" value="1"/>
</dbReference>
<evidence type="ECO:0000256" key="1">
    <source>
        <dbReference type="ARBA" id="ARBA00009477"/>
    </source>
</evidence>
<dbReference type="GO" id="GO:0060003">
    <property type="term" value="P:copper ion export"/>
    <property type="evidence" value="ECO:0007669"/>
    <property type="project" value="TreeGrafter"/>
</dbReference>
<gene>
    <name evidence="9" type="ORF">FHW18_001329</name>
</gene>
<dbReference type="NCBIfam" id="TIGR01730">
    <property type="entry name" value="RND_mfp"/>
    <property type="match status" value="1"/>
</dbReference>
<dbReference type="GO" id="GO:0016020">
    <property type="term" value="C:membrane"/>
    <property type="evidence" value="ECO:0007669"/>
    <property type="project" value="InterPro"/>
</dbReference>
<dbReference type="InterPro" id="IPR006143">
    <property type="entry name" value="RND_pump_MFP"/>
</dbReference>
<dbReference type="Gene3D" id="2.40.30.170">
    <property type="match status" value="1"/>
</dbReference>
<dbReference type="PANTHER" id="PTHR30097">
    <property type="entry name" value="CATION EFFLUX SYSTEM PROTEIN CUSB"/>
    <property type="match status" value="1"/>
</dbReference>
<dbReference type="Gene3D" id="1.10.287.470">
    <property type="entry name" value="Helix hairpin bin"/>
    <property type="match status" value="1"/>
</dbReference>
<dbReference type="InterPro" id="IPR058649">
    <property type="entry name" value="CzcB_C"/>
</dbReference>
<comment type="caution">
    <text evidence="9">The sequence shown here is derived from an EMBL/GenBank/DDBJ whole genome shotgun (WGS) entry which is preliminary data.</text>
</comment>
<evidence type="ECO:0000259" key="6">
    <source>
        <dbReference type="Pfam" id="PF25954"/>
    </source>
</evidence>
<dbReference type="Pfam" id="PF25954">
    <property type="entry name" value="Beta-barrel_RND_2"/>
    <property type="match status" value="1"/>
</dbReference>
<protein>
    <submittedName>
        <fullName evidence="9">Cobalt-zinc-cadmium efflux system membrane fusion protein</fullName>
    </submittedName>
</protein>
<dbReference type="FunFam" id="2.40.30.170:FF:000010">
    <property type="entry name" value="Efflux RND transporter periplasmic adaptor subunit"/>
    <property type="match status" value="1"/>
</dbReference>
<organism evidence="9 10">
    <name type="scientific">Pigmentiphaga litoralis</name>
    <dbReference type="NCBI Taxonomy" id="516702"/>
    <lineage>
        <taxon>Bacteria</taxon>
        <taxon>Pseudomonadati</taxon>
        <taxon>Pseudomonadota</taxon>
        <taxon>Betaproteobacteria</taxon>
        <taxon>Burkholderiales</taxon>
        <taxon>Alcaligenaceae</taxon>
        <taxon>Pigmentiphaga</taxon>
    </lineage>
</organism>
<evidence type="ECO:0000256" key="4">
    <source>
        <dbReference type="SAM" id="MobiDB-lite"/>
    </source>
</evidence>
<dbReference type="Gene3D" id="2.40.50.100">
    <property type="match status" value="1"/>
</dbReference>
<dbReference type="GO" id="GO:0015679">
    <property type="term" value="P:plasma membrane copper ion transport"/>
    <property type="evidence" value="ECO:0007669"/>
    <property type="project" value="TreeGrafter"/>
</dbReference>
<keyword evidence="2" id="KW-0813">Transport</keyword>
<feature type="domain" description="CzcB-like alpha-helical hairpin" evidence="5">
    <location>
        <begin position="174"/>
        <end position="233"/>
    </location>
</feature>
<keyword evidence="3" id="KW-0175">Coiled coil</keyword>
<dbReference type="InterPro" id="IPR051909">
    <property type="entry name" value="MFP_Cation_Efflux"/>
</dbReference>
<dbReference type="GO" id="GO:0046914">
    <property type="term" value="F:transition metal ion binding"/>
    <property type="evidence" value="ECO:0007669"/>
    <property type="project" value="TreeGrafter"/>
</dbReference>
<accession>A0A7Y9IT63</accession>
<dbReference type="SUPFAM" id="SSF111369">
    <property type="entry name" value="HlyD-like secretion proteins"/>
    <property type="match status" value="1"/>
</dbReference>
<dbReference type="Pfam" id="PF25893">
    <property type="entry name" value="HH_CzcB"/>
    <property type="match status" value="1"/>
</dbReference>
<dbReference type="InterPro" id="IPR058647">
    <property type="entry name" value="BSH_CzcB-like"/>
</dbReference>
<evidence type="ECO:0000256" key="2">
    <source>
        <dbReference type="ARBA" id="ARBA00022448"/>
    </source>
</evidence>
<dbReference type="PANTHER" id="PTHR30097:SF4">
    <property type="entry name" value="SLR6042 PROTEIN"/>
    <property type="match status" value="1"/>
</dbReference>
<dbReference type="InterPro" id="IPR058792">
    <property type="entry name" value="Beta-barrel_RND_2"/>
</dbReference>
<sequence length="435" mass="45290">MAISNKQRAAMAAVILVGVVAGAAMLFSGRESGHDDGHDDHGHGEQTTQGGTTETGTAQGGHNDASHGAPGKTPAASAPAVAGQKPGAADAHAGEAVKLSPAQLSASGVTIATAGPATVQDATEFPGEIKFNDDMTAHVVPRVGGVVERVPASIGQQVRKGDVLAVIASPGVSDMRSELQAAQRRLDLAQRLHQREKTLFEEKISAEQDYLQATTALQESQIAVRNATEKLAAIGAQRGGAQLNQYELRAPFDGVIVEKHISLGEAVADNATVFTLSDLRSVWAEFVVSAQDLGRVRVGQQASIRAAAFEAQATGKVSYIGSLLGQQTRTATARVTLANPDMAWRPGLFVTVRALVDRVTAPVAVEVAAIQTVEDKPSVFVVDGDTLRARPVTVGRSSSTHVEIVSGLQAGERYASGNSFVLKSELGKSSAEHTH</sequence>
<comment type="similarity">
    <text evidence="1">Belongs to the membrane fusion protein (MFP) (TC 8.A.1) family.</text>
</comment>
<dbReference type="InterPro" id="IPR058648">
    <property type="entry name" value="HH_CzcB-like"/>
</dbReference>
<reference evidence="9 10" key="1">
    <citation type="submission" date="2020-07" db="EMBL/GenBank/DDBJ databases">
        <title>Genomic Encyclopedia of Type Strains, Phase IV (KMG-V): Genome sequencing to study the core and pangenomes of soil and plant-associated prokaryotes.</title>
        <authorList>
            <person name="Whitman W."/>
        </authorList>
    </citation>
    <scope>NUCLEOTIDE SEQUENCE [LARGE SCALE GENOMIC DNA]</scope>
    <source>
        <strain evidence="9 10">SAS40</strain>
    </source>
</reference>
<dbReference type="RefSeq" id="WP_179584567.1">
    <property type="nucleotide sequence ID" value="NZ_JACBYR010000001.1"/>
</dbReference>
<evidence type="ECO:0000259" key="5">
    <source>
        <dbReference type="Pfam" id="PF25893"/>
    </source>
</evidence>
<feature type="region of interest" description="Disordered" evidence="4">
    <location>
        <begin position="30"/>
        <end position="94"/>
    </location>
</feature>
<dbReference type="GO" id="GO:0030288">
    <property type="term" value="C:outer membrane-bounded periplasmic space"/>
    <property type="evidence" value="ECO:0007669"/>
    <property type="project" value="TreeGrafter"/>
</dbReference>
<dbReference type="Gene3D" id="2.40.420.20">
    <property type="match status" value="1"/>
</dbReference>
<proteinExistence type="inferred from homology"/>
<dbReference type="Pfam" id="PF25973">
    <property type="entry name" value="BSH_CzcB"/>
    <property type="match status" value="1"/>
</dbReference>
<evidence type="ECO:0000259" key="8">
    <source>
        <dbReference type="Pfam" id="PF25975"/>
    </source>
</evidence>
<feature type="domain" description="CusB-like beta-barrel" evidence="6">
    <location>
        <begin position="281"/>
        <end position="353"/>
    </location>
</feature>
<feature type="compositionally biased region" description="Low complexity" evidence="4">
    <location>
        <begin position="45"/>
        <end position="62"/>
    </location>
</feature>
<evidence type="ECO:0000256" key="3">
    <source>
        <dbReference type="SAM" id="Coils"/>
    </source>
</evidence>
<feature type="compositionally biased region" description="Basic and acidic residues" evidence="4">
    <location>
        <begin position="31"/>
        <end position="44"/>
    </location>
</feature>
<dbReference type="GO" id="GO:0022857">
    <property type="term" value="F:transmembrane transporter activity"/>
    <property type="evidence" value="ECO:0007669"/>
    <property type="project" value="InterPro"/>
</dbReference>
<dbReference type="EMBL" id="JACBYR010000001">
    <property type="protein sequence ID" value="NYE82058.1"/>
    <property type="molecule type" value="Genomic_DNA"/>
</dbReference>
<evidence type="ECO:0000313" key="9">
    <source>
        <dbReference type="EMBL" id="NYE82058.1"/>
    </source>
</evidence>
<dbReference type="Proteomes" id="UP000542125">
    <property type="component" value="Unassembled WGS sequence"/>
</dbReference>
<dbReference type="AlphaFoldDB" id="A0A7Y9IT63"/>
<name>A0A7Y9IT63_9BURK</name>
<evidence type="ECO:0000259" key="7">
    <source>
        <dbReference type="Pfam" id="PF25973"/>
    </source>
</evidence>
<feature type="coiled-coil region" evidence="3">
    <location>
        <begin position="172"/>
        <end position="199"/>
    </location>
</feature>
<keyword evidence="10" id="KW-1185">Reference proteome</keyword>